<name>Q47VF6_COLP3</name>
<proteinExistence type="predicted"/>
<dbReference type="InterPro" id="IPR012902">
    <property type="entry name" value="N_methyl_site"/>
</dbReference>
<organism evidence="2 3">
    <name type="scientific">Colwellia psychrerythraea (strain 34H / ATCC BAA-681)</name>
    <name type="common">Vibrio psychroerythus</name>
    <dbReference type="NCBI Taxonomy" id="167879"/>
    <lineage>
        <taxon>Bacteria</taxon>
        <taxon>Pseudomonadati</taxon>
        <taxon>Pseudomonadota</taxon>
        <taxon>Gammaproteobacteria</taxon>
        <taxon>Alteromonadales</taxon>
        <taxon>Colwelliaceae</taxon>
        <taxon>Colwellia</taxon>
    </lineage>
</organism>
<sequence length="182" mass="19814">MSSKCSCNLIHQGFTLVELVTVILLISILAVSVAPKFGGTASYEAHTHRAKLISALRLTQQRAMQQTDTADGYCHQLVFDNDSLVSRYGIPDRVDCTVTTFSGQIPEWQPDATGFEVELKYQVSFGIQGKNNPSAITFDSMGRPVSNATLANNCVGGCIINIQSSVETLRIQIESEGYIHAI</sequence>
<dbReference type="HOGENOM" id="CLU_125322_0_0_6"/>
<dbReference type="PROSITE" id="PS00409">
    <property type="entry name" value="PROKAR_NTER_METHYL"/>
    <property type="match status" value="1"/>
</dbReference>
<dbReference type="STRING" id="167879.CPS_4568"/>
<reference evidence="2" key="1">
    <citation type="journal article" date="2005" name="Proc. Natl. Acad. Sci. U.S.A.">
        <title>The psychrophilic lifestyle as revealed by the genome sequence of Colwellia psychrerythraea 34H through genomic and proteomic analyses.</title>
        <authorList>
            <person name="Methe B.A."/>
            <person name="Nelson K.E."/>
            <person name="Deming J.W."/>
            <person name="Momen B."/>
            <person name="Melamud E."/>
            <person name="Zhang X."/>
            <person name="Moult J."/>
            <person name="Madupu R."/>
            <person name="Nelson W.C."/>
            <person name="Dodson R.J."/>
            <person name="Brinkac L.M."/>
            <person name="Daugherty S.C."/>
            <person name="Durkin A.S."/>
            <person name="DeBoy R.T."/>
            <person name="Kolonay J.F."/>
            <person name="Sullivan S.A."/>
            <person name="Zhou L."/>
            <person name="Davidsen T.M."/>
            <person name="Wu M."/>
            <person name="Huston A.L."/>
            <person name="Lewis M."/>
            <person name="Weaver B."/>
            <person name="Weidman J.F."/>
            <person name="Khouri H."/>
            <person name="Utterback T.R."/>
            <person name="Feldblyum T.V."/>
            <person name="Fraser C.M."/>
        </authorList>
    </citation>
    <scope>NUCLEOTIDE SEQUENCE [LARGE SCALE GENOMIC DNA]</scope>
    <source>
        <strain evidence="2">34H</strain>
    </source>
</reference>
<dbReference type="Gene3D" id="3.30.700.10">
    <property type="entry name" value="Glycoprotein, Type 4 Pilin"/>
    <property type="match status" value="1"/>
</dbReference>
<evidence type="ECO:0000313" key="3">
    <source>
        <dbReference type="Proteomes" id="UP000000547"/>
    </source>
</evidence>
<dbReference type="Proteomes" id="UP000000547">
    <property type="component" value="Chromosome"/>
</dbReference>
<keyword evidence="1" id="KW-1133">Transmembrane helix</keyword>
<keyword evidence="1" id="KW-0472">Membrane</keyword>
<evidence type="ECO:0000313" key="2">
    <source>
        <dbReference type="EMBL" id="AAZ26905.1"/>
    </source>
</evidence>
<accession>Q47VF6</accession>
<dbReference type="Pfam" id="PF07963">
    <property type="entry name" value="N_methyl"/>
    <property type="match status" value="1"/>
</dbReference>
<keyword evidence="1" id="KW-0812">Transmembrane</keyword>
<dbReference type="EMBL" id="CP000083">
    <property type="protein sequence ID" value="AAZ26905.1"/>
    <property type="molecule type" value="Genomic_DNA"/>
</dbReference>
<dbReference type="InterPro" id="IPR045584">
    <property type="entry name" value="Pilin-like"/>
</dbReference>
<protein>
    <submittedName>
        <fullName evidence="2">MSHA pilin protein MshC</fullName>
    </submittedName>
</protein>
<dbReference type="KEGG" id="cps:CPS_4568"/>
<dbReference type="AlphaFoldDB" id="Q47VF6"/>
<feature type="transmembrane region" description="Helical" evidence="1">
    <location>
        <begin position="12"/>
        <end position="34"/>
    </location>
</feature>
<gene>
    <name evidence="2" type="ordered locus">CPS_4568</name>
</gene>
<dbReference type="RefSeq" id="WP_011045297.1">
    <property type="nucleotide sequence ID" value="NC_003910.7"/>
</dbReference>
<dbReference type="SUPFAM" id="SSF54523">
    <property type="entry name" value="Pili subunits"/>
    <property type="match status" value="1"/>
</dbReference>
<dbReference type="NCBIfam" id="TIGR02532">
    <property type="entry name" value="IV_pilin_GFxxxE"/>
    <property type="match status" value="1"/>
</dbReference>
<evidence type="ECO:0000256" key="1">
    <source>
        <dbReference type="SAM" id="Phobius"/>
    </source>
</evidence>